<evidence type="ECO:0000259" key="1">
    <source>
        <dbReference type="Pfam" id="PF16087"/>
    </source>
</evidence>
<dbReference type="GO" id="GO:0003676">
    <property type="term" value="F:nucleic acid binding"/>
    <property type="evidence" value="ECO:0007669"/>
    <property type="project" value="InterPro"/>
</dbReference>
<gene>
    <name evidence="2" type="ORF">g.47493</name>
</gene>
<dbReference type="InterPro" id="IPR036397">
    <property type="entry name" value="RNaseH_sf"/>
</dbReference>
<dbReference type="AlphaFoldDB" id="A0A1B6LKD2"/>
<dbReference type="PANTHER" id="PTHR47326:SF1">
    <property type="entry name" value="HTH PSQ-TYPE DOMAIN-CONTAINING PROTEIN"/>
    <property type="match status" value="1"/>
</dbReference>
<dbReference type="Pfam" id="PF16087">
    <property type="entry name" value="DUF4817"/>
    <property type="match status" value="1"/>
</dbReference>
<protein>
    <recommendedName>
        <fullName evidence="1">DUF4817 domain-containing protein</fullName>
    </recommendedName>
</protein>
<organism evidence="2">
    <name type="scientific">Graphocephala atropunctata</name>
    <dbReference type="NCBI Taxonomy" id="36148"/>
    <lineage>
        <taxon>Eukaryota</taxon>
        <taxon>Metazoa</taxon>
        <taxon>Ecdysozoa</taxon>
        <taxon>Arthropoda</taxon>
        <taxon>Hexapoda</taxon>
        <taxon>Insecta</taxon>
        <taxon>Pterygota</taxon>
        <taxon>Neoptera</taxon>
        <taxon>Paraneoptera</taxon>
        <taxon>Hemiptera</taxon>
        <taxon>Auchenorrhyncha</taxon>
        <taxon>Membracoidea</taxon>
        <taxon>Cicadellidae</taxon>
        <taxon>Cicadellinae</taxon>
        <taxon>Cicadellini</taxon>
        <taxon>Graphocephala</taxon>
    </lineage>
</organism>
<proteinExistence type="predicted"/>
<dbReference type="Gene3D" id="3.30.420.10">
    <property type="entry name" value="Ribonuclease H-like superfamily/Ribonuclease H"/>
    <property type="match status" value="1"/>
</dbReference>
<name>A0A1B6LKD2_9HEMI</name>
<evidence type="ECO:0000313" key="2">
    <source>
        <dbReference type="EMBL" id="JAT24155.1"/>
    </source>
</evidence>
<dbReference type="InterPro" id="IPR032135">
    <property type="entry name" value="DUF4817"/>
</dbReference>
<dbReference type="EMBL" id="GEBQ01015822">
    <property type="protein sequence ID" value="JAT24155.1"/>
    <property type="molecule type" value="Transcribed_RNA"/>
</dbReference>
<dbReference type="PANTHER" id="PTHR47326">
    <property type="entry name" value="TRANSPOSABLE ELEMENT TC3 TRANSPOSASE-LIKE PROTEIN"/>
    <property type="match status" value="1"/>
</dbReference>
<accession>A0A1B6LKD2</accession>
<feature type="domain" description="DUF4817" evidence="1">
    <location>
        <begin position="4"/>
        <end position="57"/>
    </location>
</feature>
<sequence>MDFTSQEYAEMHFVYGYCNGNALAARREYEARYPDRRIPSSAVFSRLHQRLVESGTVHKHHNEVGRGVVHDVGAEDLVLGMVLDDPETSTRDVAREVGLSNWKVWDILRKNKIKPFHINPVQALEETDFEPRVQFCRWLLNSDMEQYEFFKKILWTDESLFTREGVFNTHNMHHWSEQNTHATKERAFQRRFRVNVWAGVLGDQLIGP</sequence>
<feature type="non-terminal residue" evidence="2">
    <location>
        <position position="208"/>
    </location>
</feature>
<reference evidence="2" key="1">
    <citation type="submission" date="2015-11" db="EMBL/GenBank/DDBJ databases">
        <title>De novo transcriptome assembly of four potential Pierce s Disease insect vectors from Arizona vineyards.</title>
        <authorList>
            <person name="Tassone E.E."/>
        </authorList>
    </citation>
    <scope>NUCLEOTIDE SEQUENCE</scope>
</reference>